<evidence type="ECO:0000313" key="2">
    <source>
        <dbReference type="Proteomes" id="UP000322159"/>
    </source>
</evidence>
<evidence type="ECO:0000313" key="1">
    <source>
        <dbReference type="EMBL" id="QEO09789.1"/>
    </source>
</evidence>
<dbReference type="SMART" id="SM01322">
    <property type="entry name" value="YaeQ"/>
    <property type="match status" value="1"/>
</dbReference>
<dbReference type="InterPro" id="IPR009822">
    <property type="entry name" value="YaeQ"/>
</dbReference>
<reference evidence="1 2" key="1">
    <citation type="submission" date="2019-09" db="EMBL/GenBank/DDBJ databases">
        <title>Genome sequencing of strain KACC 19322.</title>
        <authorList>
            <person name="Heo J."/>
            <person name="Kim S.-J."/>
            <person name="Kim J.-S."/>
            <person name="Hong S.-B."/>
            <person name="Kwon S.-W."/>
        </authorList>
    </citation>
    <scope>NUCLEOTIDE SEQUENCE [LARGE SCALE GENOMIC DNA]</scope>
    <source>
        <strain evidence="1 2">KACC 19322</strain>
    </source>
</reference>
<proteinExistence type="predicted"/>
<dbReference type="InterPro" id="IPR011335">
    <property type="entry name" value="Restrct_endonuc-II-like"/>
</dbReference>
<dbReference type="EMBL" id="CP043504">
    <property type="protein sequence ID" value="QEO09789.1"/>
    <property type="molecule type" value="Genomic_DNA"/>
</dbReference>
<protein>
    <submittedName>
        <fullName evidence="1">YaeQ family protein</fullName>
    </submittedName>
</protein>
<name>A0A5C1Y9H1_9MICO</name>
<dbReference type="PANTHER" id="PTHR38784:SF1">
    <property type="entry name" value="SUCROSE PHOSPHORYLASE"/>
    <property type="match status" value="1"/>
</dbReference>
<organism evidence="1 2">
    <name type="scientific">Protaetiibacter larvae</name>
    <dbReference type="NCBI Taxonomy" id="2592654"/>
    <lineage>
        <taxon>Bacteria</taxon>
        <taxon>Bacillati</taxon>
        <taxon>Actinomycetota</taxon>
        <taxon>Actinomycetes</taxon>
        <taxon>Micrococcales</taxon>
        <taxon>Microbacteriaceae</taxon>
        <taxon>Protaetiibacter</taxon>
    </lineage>
</organism>
<keyword evidence="2" id="KW-1185">Reference proteome</keyword>
<dbReference type="KEGG" id="lyk:FLP23_07095"/>
<dbReference type="Gene3D" id="3.10.640.10">
    <property type="entry name" value="Restriction endonuclease-like alpha-beta roll domain"/>
    <property type="match status" value="1"/>
</dbReference>
<dbReference type="Pfam" id="PF07152">
    <property type="entry name" value="YaeQ"/>
    <property type="match status" value="1"/>
</dbReference>
<dbReference type="Proteomes" id="UP000322159">
    <property type="component" value="Chromosome"/>
</dbReference>
<accession>A0A5C1Y9H1</accession>
<dbReference type="PANTHER" id="PTHR38784">
    <property type="entry name" value="SUCROSE PHOSPHORYLASE"/>
    <property type="match status" value="1"/>
</dbReference>
<sequence>MAAGATIHTFAVHLADVDRGVYEELALRVAQHPSETAAFMLTRVLAYCLEFEEGIAFSEGVAATDEPAVLVRDLTGRITAWIEVGAPDAARLHTGSKLAERTLVYTHRDPAKLLPQWAGKRIHRAEAITLHSFDPGFIDAAVSALERRNELTVSVTERQLYLELNGTTSTSTIHHHPLASG</sequence>
<dbReference type="PIRSF" id="PIRSF011484">
    <property type="entry name" value="YaeQ"/>
    <property type="match status" value="1"/>
</dbReference>
<dbReference type="RefSeq" id="WP_149325208.1">
    <property type="nucleotide sequence ID" value="NZ_CP043504.1"/>
</dbReference>
<gene>
    <name evidence="1" type="ORF">FLP23_07095</name>
</gene>
<dbReference type="OrthoDB" id="5293309at2"/>
<dbReference type="SUPFAM" id="SSF52980">
    <property type="entry name" value="Restriction endonuclease-like"/>
    <property type="match status" value="1"/>
</dbReference>
<dbReference type="AlphaFoldDB" id="A0A5C1Y9H1"/>
<dbReference type="InterPro" id="IPR038590">
    <property type="entry name" value="YaeQ_sf"/>
</dbReference>